<dbReference type="AlphaFoldDB" id="A0AAE1X221"/>
<dbReference type="CDD" id="cd03784">
    <property type="entry name" value="GT1_Gtf-like"/>
    <property type="match status" value="1"/>
</dbReference>
<dbReference type="FunFam" id="3.40.50.2000:FF:000060">
    <property type="entry name" value="Glycosyltransferase"/>
    <property type="match status" value="1"/>
</dbReference>
<dbReference type="Gene3D" id="3.40.50.2000">
    <property type="entry name" value="Glycogen Phosphorylase B"/>
    <property type="match status" value="2"/>
</dbReference>
<evidence type="ECO:0000256" key="1">
    <source>
        <dbReference type="ARBA" id="ARBA00009995"/>
    </source>
</evidence>
<keyword evidence="3" id="KW-0808">Transferase</keyword>
<dbReference type="EMBL" id="JACGWL010000004">
    <property type="protein sequence ID" value="KAK4403332.1"/>
    <property type="molecule type" value="Genomic_DNA"/>
</dbReference>
<dbReference type="InterPro" id="IPR002213">
    <property type="entry name" value="UDP_glucos_trans"/>
</dbReference>
<comment type="similarity">
    <text evidence="1">Belongs to the UDP-glycosyltransferase family.</text>
</comment>
<sequence>MENRGESQLQGRLGRRLLLFPLPLQGHINPTLQLANILHSKGFSITIVHTKLNSPNPSNYPHFTFFPIDDGLSENNEASRNDIVSLLTVLNVKCIEPFKQAMSELLADSSGDPIACLISDAILHFTTAVCKSLNLPRLVLRTGGVSSFLAFAAFPLLLEKGYLPVQDAKSEEPVEELPPLRIKDLPVITTSHPEKLYRLVEGMIQETKASSGLIWNSFEELEESSLTKLRQDFQIPIFPIGPFHKHFAASSSSLLAEDHSSISWLDKQAPNSVIYVSFGSIAAIEETDFLEVAWGLANSRHPFLWVVRPGLIRGAEWLEPLPEGFLESLDGKGHIVKWVPQLEVLAHPSVGAFWTHNGWNSTLESICEGVPMICTPCFTDQLVNARYVSHVWKVGVQMENGLSREKIEMVIKRVMGEKEGAEVRERVVRLQEKANLCVQPAGGGGSSYESLKSLVNYISLF</sequence>
<evidence type="ECO:0000313" key="5">
    <source>
        <dbReference type="Proteomes" id="UP001289374"/>
    </source>
</evidence>
<dbReference type="SUPFAM" id="SSF53756">
    <property type="entry name" value="UDP-Glycosyltransferase/glycogen phosphorylase"/>
    <property type="match status" value="1"/>
</dbReference>
<evidence type="ECO:0000256" key="3">
    <source>
        <dbReference type="ARBA" id="ARBA00022679"/>
    </source>
</evidence>
<keyword evidence="2" id="KW-0328">Glycosyltransferase</keyword>
<comment type="caution">
    <text evidence="4">The sequence shown here is derived from an EMBL/GenBank/DDBJ whole genome shotgun (WGS) entry which is preliminary data.</text>
</comment>
<keyword evidence="5" id="KW-1185">Reference proteome</keyword>
<dbReference type="FunFam" id="3.40.50.2000:FF:000120">
    <property type="entry name" value="UDP-glycosyltransferase 76C1"/>
    <property type="match status" value="1"/>
</dbReference>
<dbReference type="GO" id="GO:0080043">
    <property type="term" value="F:quercetin 3-O-glucosyltransferase activity"/>
    <property type="evidence" value="ECO:0007669"/>
    <property type="project" value="TreeGrafter"/>
</dbReference>
<name>A0AAE1X221_9LAMI</name>
<accession>A0AAE1X221</accession>
<dbReference type="GO" id="GO:0016138">
    <property type="term" value="P:glycoside biosynthetic process"/>
    <property type="evidence" value="ECO:0007669"/>
    <property type="project" value="UniProtKB-ARBA"/>
</dbReference>
<organism evidence="4 5">
    <name type="scientific">Sesamum angolense</name>
    <dbReference type="NCBI Taxonomy" id="2727404"/>
    <lineage>
        <taxon>Eukaryota</taxon>
        <taxon>Viridiplantae</taxon>
        <taxon>Streptophyta</taxon>
        <taxon>Embryophyta</taxon>
        <taxon>Tracheophyta</taxon>
        <taxon>Spermatophyta</taxon>
        <taxon>Magnoliopsida</taxon>
        <taxon>eudicotyledons</taxon>
        <taxon>Gunneridae</taxon>
        <taxon>Pentapetalae</taxon>
        <taxon>asterids</taxon>
        <taxon>lamiids</taxon>
        <taxon>Lamiales</taxon>
        <taxon>Pedaliaceae</taxon>
        <taxon>Sesamum</taxon>
    </lineage>
</organism>
<reference evidence="4" key="2">
    <citation type="journal article" date="2024" name="Plant">
        <title>Genomic evolution and insights into agronomic trait innovations of Sesamum species.</title>
        <authorList>
            <person name="Miao H."/>
            <person name="Wang L."/>
            <person name="Qu L."/>
            <person name="Liu H."/>
            <person name="Sun Y."/>
            <person name="Le M."/>
            <person name="Wang Q."/>
            <person name="Wei S."/>
            <person name="Zheng Y."/>
            <person name="Lin W."/>
            <person name="Duan Y."/>
            <person name="Cao H."/>
            <person name="Xiong S."/>
            <person name="Wang X."/>
            <person name="Wei L."/>
            <person name="Li C."/>
            <person name="Ma Q."/>
            <person name="Ju M."/>
            <person name="Zhao R."/>
            <person name="Li G."/>
            <person name="Mu C."/>
            <person name="Tian Q."/>
            <person name="Mei H."/>
            <person name="Zhang T."/>
            <person name="Gao T."/>
            <person name="Zhang H."/>
        </authorList>
    </citation>
    <scope>NUCLEOTIDE SEQUENCE</scope>
    <source>
        <strain evidence="4">K16</strain>
    </source>
</reference>
<reference evidence="4" key="1">
    <citation type="submission" date="2020-06" db="EMBL/GenBank/DDBJ databases">
        <authorList>
            <person name="Li T."/>
            <person name="Hu X."/>
            <person name="Zhang T."/>
            <person name="Song X."/>
            <person name="Zhang H."/>
            <person name="Dai N."/>
            <person name="Sheng W."/>
            <person name="Hou X."/>
            <person name="Wei L."/>
        </authorList>
    </citation>
    <scope>NUCLEOTIDE SEQUENCE</scope>
    <source>
        <strain evidence="4">K16</strain>
        <tissue evidence="4">Leaf</tissue>
    </source>
</reference>
<evidence type="ECO:0000313" key="4">
    <source>
        <dbReference type="EMBL" id="KAK4403332.1"/>
    </source>
</evidence>
<protein>
    <submittedName>
        <fullName evidence="4">UDP-glycosyltransferase 76F1</fullName>
    </submittedName>
</protein>
<dbReference type="Proteomes" id="UP001289374">
    <property type="component" value="Unassembled WGS sequence"/>
</dbReference>
<proteinExistence type="inferred from homology"/>
<dbReference type="GO" id="GO:0080044">
    <property type="term" value="F:quercetin 7-O-glucosyltransferase activity"/>
    <property type="evidence" value="ECO:0007669"/>
    <property type="project" value="TreeGrafter"/>
</dbReference>
<evidence type="ECO:0000256" key="2">
    <source>
        <dbReference type="ARBA" id="ARBA00022676"/>
    </source>
</evidence>
<dbReference type="PANTHER" id="PTHR11926">
    <property type="entry name" value="GLUCOSYL/GLUCURONOSYL TRANSFERASES"/>
    <property type="match status" value="1"/>
</dbReference>
<gene>
    <name evidence="4" type="ORF">Sango_0701800</name>
</gene>
<dbReference type="Pfam" id="PF00201">
    <property type="entry name" value="UDPGT"/>
    <property type="match status" value="1"/>
</dbReference>
<dbReference type="PANTHER" id="PTHR11926:SF1464">
    <property type="entry name" value="UDP-GLYCOSYLTRANSFERASE 76B1-LIKE"/>
    <property type="match status" value="1"/>
</dbReference>